<feature type="compositionally biased region" description="Basic and acidic residues" evidence="1">
    <location>
        <begin position="605"/>
        <end position="614"/>
    </location>
</feature>
<dbReference type="RefSeq" id="XP_029221734.1">
    <property type="nucleotide sequence ID" value="XM_029358822.1"/>
</dbReference>
<comment type="caution">
    <text evidence="2">The sequence shown here is derived from an EMBL/GenBank/DDBJ whole genome shotgun (WGS) entry which is preliminary data.</text>
</comment>
<feature type="compositionally biased region" description="Low complexity" evidence="1">
    <location>
        <begin position="438"/>
        <end position="450"/>
    </location>
</feature>
<feature type="compositionally biased region" description="Acidic residues" evidence="1">
    <location>
        <begin position="395"/>
        <end position="407"/>
    </location>
</feature>
<evidence type="ECO:0008006" key="4">
    <source>
        <dbReference type="Google" id="ProtNLM"/>
    </source>
</evidence>
<dbReference type="AlphaFoldDB" id="A0A2A9MIB3"/>
<dbReference type="Gene3D" id="1.10.10.10">
    <property type="entry name" value="Winged helix-like DNA-binding domain superfamily/Winged helix DNA-binding domain"/>
    <property type="match status" value="1"/>
</dbReference>
<dbReference type="KEGG" id="bbes:BESB_000670"/>
<keyword evidence="3" id="KW-1185">Reference proteome</keyword>
<name>A0A2A9MIB3_BESBE</name>
<dbReference type="GeneID" id="40305130"/>
<feature type="compositionally biased region" description="Basic and acidic residues" evidence="1">
    <location>
        <begin position="491"/>
        <end position="506"/>
    </location>
</feature>
<sequence length="1078" mass="113104">MRIRLHFCTHFVLDDARDAARPCARRRGSAALTDCERSSTDSGADGRGEAAPAPPSARPSQRDSSPQRMGALLLSSFASCPPPPACSCTLSRVGSTRPPLPPLSPLAPPFSLEASACLGGSPAFSLFDDSWMFLDVLCVKTIAHLKAAVLNDLAHARLAPRAIGVERPTPSVLSSLARGPAALVLRLENAVLPESQPIQVLEKGDVVTVCMYSALPATQLAALAGPRGAREGAGFSRTLAEVHDAGAERPVLSAEKKKRGRSPPRLISEHETFCSRASTSADRSRETKRGKRATSAGKTHARAGGLASQAARRCRETPTTNSSSDSNSEGESDAGDKEDSLQSRAAQVARKKPLPAASAAKTAGASRLGAAAACGALTGAPQKKPIVAYTSSDDSSSDDSSSDDSSSDDSSRDESSRDESSRNESSRNESSRGAGKPSASFSASSVAPASRQKAGAVAGTARASGASKSASQLSRESDWSSDDSETESSDEDRPAAKSRSACEGRVGRMPAVLQRAMGLAPTAGGLPPPAPPVRRLPLNRAPQPGHPPVQRSHPVRRGRVKTRALQPWLRLRFLTLEGFTPSVSAERLVRVEETDLSTKRLRLWEHRGPPHDTNNKPSKLATGGRRGGGGGSWRDWESLTGIRILKEELRDAAPAQTNGAYQASAAPASGTGAALKYQPRRLLALQKQSDEALADVGLAAREAAAENGSATCATEATRAAQADGAAAERRSQSAPSPADKTAAASPPRRAAEGEGETRWESFLLAKMEVFVSEDGSELLVRHPAAAGAFFLPLPRDLLEVCKRKQKPRSPSAAATAGSPAGLNGGADVLVQLVSPRAEGAEYAQAESNGAEGTSKDEGLVVDLAAVDVCVQNCALRILKEKLTQSRNALRRQFDFYFSPANWEKDAHLRSVAVPLPAALARKVMLRRQENKKTDEKAAQTAGEAAGDGGSEKAKKASASASSTSGDAAAPVSGVPLRDVAAFPRVFALTRDLDFIAESLLCRGGLQFVSAEQDDAGEWFLVRTQKAEEKDRVVAAAAQAEAGKEEGTADSAGARKTKSERRTRSGRRWAAAMGVVGRP</sequence>
<reference evidence="2 3" key="1">
    <citation type="submission" date="2017-09" db="EMBL/GenBank/DDBJ databases">
        <title>Genome sequencing of Besnoitia besnoiti strain Bb-Ger1.</title>
        <authorList>
            <person name="Schares G."/>
            <person name="Venepally P."/>
            <person name="Lorenzi H.A."/>
        </authorList>
    </citation>
    <scope>NUCLEOTIDE SEQUENCE [LARGE SCALE GENOMIC DNA]</scope>
    <source>
        <strain evidence="2 3">Bb-Ger1</strain>
    </source>
</reference>
<protein>
    <recommendedName>
        <fullName evidence="4">HTH La-type RNA-binding domain-containing protein</fullName>
    </recommendedName>
</protein>
<dbReference type="InterPro" id="IPR036388">
    <property type="entry name" value="WH-like_DNA-bd_sf"/>
</dbReference>
<gene>
    <name evidence="2" type="ORF">BESB_000670</name>
</gene>
<feature type="region of interest" description="Disordered" evidence="1">
    <location>
        <begin position="246"/>
        <end position="560"/>
    </location>
</feature>
<dbReference type="OrthoDB" id="332444at2759"/>
<feature type="compositionally biased region" description="Low complexity" evidence="1">
    <location>
        <begin position="354"/>
        <end position="380"/>
    </location>
</feature>
<accession>A0A2A9MIB3</accession>
<feature type="compositionally biased region" description="Basic and acidic residues" evidence="1">
    <location>
        <begin position="34"/>
        <end position="48"/>
    </location>
</feature>
<feature type="region of interest" description="Disordered" evidence="1">
    <location>
        <begin position="707"/>
        <end position="756"/>
    </location>
</feature>
<evidence type="ECO:0000313" key="3">
    <source>
        <dbReference type="Proteomes" id="UP000224006"/>
    </source>
</evidence>
<feature type="compositionally biased region" description="Low complexity" evidence="1">
    <location>
        <begin position="956"/>
        <end position="969"/>
    </location>
</feature>
<feature type="compositionally biased region" description="Acidic residues" evidence="1">
    <location>
        <begin position="479"/>
        <end position="490"/>
    </location>
</feature>
<feature type="compositionally biased region" description="Low complexity" evidence="1">
    <location>
        <begin position="707"/>
        <end position="725"/>
    </location>
</feature>
<dbReference type="VEuPathDB" id="ToxoDB:BESB_000670"/>
<proteinExistence type="predicted"/>
<feature type="compositionally biased region" description="Basic residues" evidence="1">
    <location>
        <begin position="1054"/>
        <end position="1066"/>
    </location>
</feature>
<feature type="compositionally biased region" description="Basic and acidic residues" evidence="1">
    <location>
        <begin position="926"/>
        <end position="937"/>
    </location>
</feature>
<feature type="region of interest" description="Disordered" evidence="1">
    <location>
        <begin position="1035"/>
        <end position="1078"/>
    </location>
</feature>
<feature type="region of interest" description="Disordered" evidence="1">
    <location>
        <begin position="926"/>
        <end position="971"/>
    </location>
</feature>
<dbReference type="EMBL" id="NWUJ01000001">
    <property type="protein sequence ID" value="PFH37725.1"/>
    <property type="molecule type" value="Genomic_DNA"/>
</dbReference>
<organism evidence="2 3">
    <name type="scientific">Besnoitia besnoiti</name>
    <name type="common">Apicomplexan protozoan</name>
    <dbReference type="NCBI Taxonomy" id="94643"/>
    <lineage>
        <taxon>Eukaryota</taxon>
        <taxon>Sar</taxon>
        <taxon>Alveolata</taxon>
        <taxon>Apicomplexa</taxon>
        <taxon>Conoidasida</taxon>
        <taxon>Coccidia</taxon>
        <taxon>Eucoccidiorida</taxon>
        <taxon>Eimeriorina</taxon>
        <taxon>Sarcocystidae</taxon>
        <taxon>Besnoitia</taxon>
    </lineage>
</organism>
<evidence type="ECO:0000313" key="2">
    <source>
        <dbReference type="EMBL" id="PFH37725.1"/>
    </source>
</evidence>
<evidence type="ECO:0000256" key="1">
    <source>
        <dbReference type="SAM" id="MobiDB-lite"/>
    </source>
</evidence>
<dbReference type="Proteomes" id="UP000224006">
    <property type="component" value="Chromosome I"/>
</dbReference>
<feature type="compositionally biased region" description="Basic and acidic residues" evidence="1">
    <location>
        <begin position="409"/>
        <end position="430"/>
    </location>
</feature>
<feature type="region of interest" description="Disordered" evidence="1">
    <location>
        <begin position="605"/>
        <end position="633"/>
    </location>
</feature>
<feature type="region of interest" description="Disordered" evidence="1">
    <location>
        <begin position="27"/>
        <end position="66"/>
    </location>
</feature>